<dbReference type="InterPro" id="IPR050445">
    <property type="entry name" value="Bact_polysacc_biosynth/exp"/>
</dbReference>
<keyword evidence="1" id="KW-0812">Transmembrane</keyword>
<reference evidence="2 3" key="1">
    <citation type="journal article" date="2019" name="Emerg. Microbes Infect.">
        <title>Comprehensive subspecies identification of 175 nontuberculous mycobacteria species based on 7547 genomic profiles.</title>
        <authorList>
            <person name="Matsumoto Y."/>
            <person name="Kinjo T."/>
            <person name="Motooka D."/>
            <person name="Nabeya D."/>
            <person name="Jung N."/>
            <person name="Uechi K."/>
            <person name="Horii T."/>
            <person name="Iida T."/>
            <person name="Fujita J."/>
            <person name="Nakamura S."/>
        </authorList>
    </citation>
    <scope>NUCLEOTIDE SEQUENCE [LARGE SCALE GENOMIC DNA]</scope>
    <source>
        <strain evidence="2 3">JCM 15296</strain>
    </source>
</reference>
<evidence type="ECO:0000313" key="2">
    <source>
        <dbReference type="EMBL" id="BBX83857.1"/>
    </source>
</evidence>
<feature type="transmembrane region" description="Helical" evidence="1">
    <location>
        <begin position="174"/>
        <end position="199"/>
    </location>
</feature>
<name>A0ABM7IB57_9MYCO</name>
<feature type="transmembrane region" description="Helical" evidence="1">
    <location>
        <begin position="21"/>
        <end position="39"/>
    </location>
</feature>
<proteinExistence type="predicted"/>
<evidence type="ECO:0008006" key="4">
    <source>
        <dbReference type="Google" id="ProtNLM"/>
    </source>
</evidence>
<dbReference type="EMBL" id="AP022577">
    <property type="protein sequence ID" value="BBX83857.1"/>
    <property type="molecule type" value="Genomic_DNA"/>
</dbReference>
<organism evidence="2 3">
    <name type="scientific">Mycolicibacterium aubagnense</name>
    <dbReference type="NCBI Taxonomy" id="319707"/>
    <lineage>
        <taxon>Bacteria</taxon>
        <taxon>Bacillati</taxon>
        <taxon>Actinomycetota</taxon>
        <taxon>Actinomycetes</taxon>
        <taxon>Mycobacteriales</taxon>
        <taxon>Mycobacteriaceae</taxon>
        <taxon>Mycolicibacterium</taxon>
    </lineage>
</organism>
<gene>
    <name evidence="2" type="ORF">MAUB_17300</name>
</gene>
<keyword evidence="1" id="KW-0472">Membrane</keyword>
<keyword evidence="1" id="KW-1133">Transmembrane helix</keyword>
<sequence>MITPTGVPRVRDYFLFVKNSWLLVLVTTIVSAAVGWVNWENAKPEYQSTASAFVRTEGSASPLDAYYGDANMLGLMETYRQLATSTQITAPIIQKLGLIESDKELAARIVILPSATAMLNVTVTGGDADQTTQIAHEVVSDLVTVGNRLALVAGTSATLVVIDDASPAERVGGVWSYVMTGAALGFALCVLAVIARALILDRVQSRRHLERVVTDASAGTSG</sequence>
<dbReference type="RefSeq" id="WP_163911135.1">
    <property type="nucleotide sequence ID" value="NZ_AP022577.1"/>
</dbReference>
<dbReference type="Proteomes" id="UP000465609">
    <property type="component" value="Chromosome"/>
</dbReference>
<accession>A0ABM7IB57</accession>
<protein>
    <recommendedName>
        <fullName evidence="4">Capsular polysaccharide biosynthesis protein</fullName>
    </recommendedName>
</protein>
<evidence type="ECO:0000256" key="1">
    <source>
        <dbReference type="SAM" id="Phobius"/>
    </source>
</evidence>
<dbReference type="PANTHER" id="PTHR32309">
    <property type="entry name" value="TYROSINE-PROTEIN KINASE"/>
    <property type="match status" value="1"/>
</dbReference>
<dbReference type="PANTHER" id="PTHR32309:SF13">
    <property type="entry name" value="FERRIC ENTEROBACTIN TRANSPORT PROTEIN FEPE"/>
    <property type="match status" value="1"/>
</dbReference>
<keyword evidence="3" id="KW-1185">Reference proteome</keyword>
<evidence type="ECO:0000313" key="3">
    <source>
        <dbReference type="Proteomes" id="UP000465609"/>
    </source>
</evidence>